<evidence type="ECO:0000313" key="2">
    <source>
        <dbReference type="EMBL" id="TXD79948.1"/>
    </source>
</evidence>
<dbReference type="RefSeq" id="WP_086501498.1">
    <property type="nucleotide sequence ID" value="NZ_MSSV01000008.1"/>
</dbReference>
<keyword evidence="4" id="KW-1185">Reference proteome</keyword>
<organism evidence="1 3">
    <name type="scientific">Algoriphagus ratkowskyi</name>
    <dbReference type="NCBI Taxonomy" id="57028"/>
    <lineage>
        <taxon>Bacteria</taxon>
        <taxon>Pseudomonadati</taxon>
        <taxon>Bacteroidota</taxon>
        <taxon>Cytophagia</taxon>
        <taxon>Cytophagales</taxon>
        <taxon>Cyclobacteriaceae</taxon>
        <taxon>Algoriphagus</taxon>
    </lineage>
</organism>
<dbReference type="Proteomes" id="UP000321927">
    <property type="component" value="Unassembled WGS sequence"/>
</dbReference>
<comment type="caution">
    <text evidence="1">The sequence shown here is derived from an EMBL/GenBank/DDBJ whole genome shotgun (WGS) entry which is preliminary data.</text>
</comment>
<name>A0A2W7RAL4_9BACT</name>
<dbReference type="EMBL" id="VORV01000001">
    <property type="protein sequence ID" value="TXD79948.1"/>
    <property type="molecule type" value="Genomic_DNA"/>
</dbReference>
<reference evidence="1 3" key="1">
    <citation type="submission" date="2018-06" db="EMBL/GenBank/DDBJ databases">
        <title>Genomic Encyclopedia of Archaeal and Bacterial Type Strains, Phase II (KMG-II): from individual species to whole genera.</title>
        <authorList>
            <person name="Goeker M."/>
        </authorList>
    </citation>
    <scope>NUCLEOTIDE SEQUENCE [LARGE SCALE GENOMIC DNA]</scope>
    <source>
        <strain evidence="1 3">DSM 22686</strain>
    </source>
</reference>
<evidence type="ECO:0000313" key="1">
    <source>
        <dbReference type="EMBL" id="PZX57051.1"/>
    </source>
</evidence>
<dbReference type="OrthoDB" id="824012at2"/>
<proteinExistence type="predicted"/>
<accession>A0A2W7RAL4</accession>
<evidence type="ECO:0000313" key="3">
    <source>
        <dbReference type="Proteomes" id="UP000249115"/>
    </source>
</evidence>
<protein>
    <submittedName>
        <fullName evidence="1">Uncharacterized protein</fullName>
    </submittedName>
</protein>
<sequence>MAIKSNPVTQSLEFKTHVDQVEKEFNFLVSEFGFSLSQNEFIGKEFWIVYSKDPLAIEILFEKGKLPFVTLRNNSMPHDEELYIDNGDSVEEYSVKAQQIKNSRYERKNALETRVMDTSPIISNLALKELNDDYALFGHNEHIEYLKEAALTVRKNLESKRGHMGKYSTS</sequence>
<evidence type="ECO:0000313" key="4">
    <source>
        <dbReference type="Proteomes" id="UP000321927"/>
    </source>
</evidence>
<dbReference type="AlphaFoldDB" id="A0A2W7RAL4"/>
<reference evidence="2 4" key="2">
    <citation type="submission" date="2019-08" db="EMBL/GenBank/DDBJ databases">
        <title>Genome of Algoriphagus ratkowskyi IC026.</title>
        <authorList>
            <person name="Bowman J.P."/>
        </authorList>
    </citation>
    <scope>NUCLEOTIDE SEQUENCE [LARGE SCALE GENOMIC DNA]</scope>
    <source>
        <strain evidence="2 4">IC026</strain>
    </source>
</reference>
<dbReference type="Proteomes" id="UP000249115">
    <property type="component" value="Unassembled WGS sequence"/>
</dbReference>
<gene>
    <name evidence="2" type="ORF">ESW18_02125</name>
    <name evidence="1" type="ORF">LV84_02182</name>
</gene>
<dbReference type="EMBL" id="QKZU01000007">
    <property type="protein sequence ID" value="PZX57051.1"/>
    <property type="molecule type" value="Genomic_DNA"/>
</dbReference>